<comment type="similarity">
    <text evidence="2 9">Belongs to the mitochondrial carrier (TC 2.A.29) family.</text>
</comment>
<reference evidence="12 13" key="1">
    <citation type="journal article" date="2018" name="Mol. Biol. Evol.">
        <title>Broad Genomic Sampling Reveals a Smut Pathogenic Ancestry of the Fungal Clade Ustilaginomycotina.</title>
        <authorList>
            <person name="Kijpornyongpan T."/>
            <person name="Mondo S.J."/>
            <person name="Barry K."/>
            <person name="Sandor L."/>
            <person name="Lee J."/>
            <person name="Lipzen A."/>
            <person name="Pangilinan J."/>
            <person name="LaButti K."/>
            <person name="Hainaut M."/>
            <person name="Henrissat B."/>
            <person name="Grigoriev I.V."/>
            <person name="Spatafora J.W."/>
            <person name="Aime M.C."/>
        </authorList>
    </citation>
    <scope>NUCLEOTIDE SEQUENCE [LARGE SCALE GENOMIC DNA]</scope>
    <source>
        <strain evidence="12 13">MCA 4658</strain>
    </source>
</reference>
<dbReference type="Gene3D" id="1.50.40.10">
    <property type="entry name" value="Mitochondrial carrier domain"/>
    <property type="match status" value="2"/>
</dbReference>
<dbReference type="AlphaFoldDB" id="A0A316VVS1"/>
<name>A0A316VVS1_9BASI</name>
<feature type="repeat" description="Solcar" evidence="8">
    <location>
        <begin position="1"/>
        <end position="75"/>
    </location>
</feature>
<gene>
    <name evidence="12" type="ORF">IE81DRAFT_314753</name>
</gene>
<dbReference type="EMBL" id="KZ819388">
    <property type="protein sequence ID" value="PWN41747.1"/>
    <property type="molecule type" value="Genomic_DNA"/>
</dbReference>
<keyword evidence="13" id="KW-1185">Reference proteome</keyword>
<keyword evidence="3 9" id="KW-0813">Transport</keyword>
<evidence type="ECO:0000256" key="4">
    <source>
        <dbReference type="ARBA" id="ARBA00022692"/>
    </source>
</evidence>
<evidence type="ECO:0000313" key="13">
    <source>
        <dbReference type="Proteomes" id="UP000245783"/>
    </source>
</evidence>
<keyword evidence="5" id="KW-0677">Repeat</keyword>
<evidence type="ECO:0000256" key="5">
    <source>
        <dbReference type="ARBA" id="ARBA00022737"/>
    </source>
</evidence>
<evidence type="ECO:0000256" key="1">
    <source>
        <dbReference type="ARBA" id="ARBA00004141"/>
    </source>
</evidence>
<dbReference type="RefSeq" id="XP_025368907.1">
    <property type="nucleotide sequence ID" value="XM_025512512.1"/>
</dbReference>
<evidence type="ECO:0000256" key="11">
    <source>
        <dbReference type="SAM" id="Phobius"/>
    </source>
</evidence>
<dbReference type="GeneID" id="37034382"/>
<dbReference type="GO" id="GO:0016020">
    <property type="term" value="C:membrane"/>
    <property type="evidence" value="ECO:0007669"/>
    <property type="project" value="UniProtKB-SubCell"/>
</dbReference>
<feature type="transmembrane region" description="Helical" evidence="11">
    <location>
        <begin position="46"/>
        <end position="69"/>
    </location>
</feature>
<evidence type="ECO:0000256" key="2">
    <source>
        <dbReference type="ARBA" id="ARBA00006375"/>
    </source>
</evidence>
<organism evidence="12 13">
    <name type="scientific">Ceraceosorus guamensis</name>
    <dbReference type="NCBI Taxonomy" id="1522189"/>
    <lineage>
        <taxon>Eukaryota</taxon>
        <taxon>Fungi</taxon>
        <taxon>Dikarya</taxon>
        <taxon>Basidiomycota</taxon>
        <taxon>Ustilaginomycotina</taxon>
        <taxon>Exobasidiomycetes</taxon>
        <taxon>Ceraceosorales</taxon>
        <taxon>Ceraceosoraceae</taxon>
        <taxon>Ceraceosorus</taxon>
    </lineage>
</organism>
<keyword evidence="6 11" id="KW-1133">Transmembrane helix</keyword>
<feature type="repeat" description="Solcar" evidence="8">
    <location>
        <begin position="234"/>
        <end position="331"/>
    </location>
</feature>
<dbReference type="OrthoDB" id="415315at2759"/>
<dbReference type="InterPro" id="IPR023395">
    <property type="entry name" value="MCP_dom_sf"/>
</dbReference>
<feature type="repeat" description="Solcar" evidence="8">
    <location>
        <begin position="95"/>
        <end position="183"/>
    </location>
</feature>
<dbReference type="InParanoid" id="A0A316VVS1"/>
<dbReference type="InterPro" id="IPR018108">
    <property type="entry name" value="MCP_transmembrane"/>
</dbReference>
<accession>A0A316VVS1</accession>
<feature type="transmembrane region" description="Helical" evidence="11">
    <location>
        <begin position="6"/>
        <end position="25"/>
    </location>
</feature>
<sequence>MDTIVPGALAAFFVDILIFPLDTIKTRVQAPDRATRFPNNRGFYKGLWQGLGPIIVVTLPSAGLFFTIYEESKSALTSADVPLIGQYTSIANSNAQALAHGTSSAMAELSSCALLAPAEMIKQRRQVSVQGSLSSTVSASTRAIKSTLKERSVVMWRSYKALAGRNLPFTTLQFPIYEWTKEKLTRRFGLPSRGKGRNGSGIRSAPLQEVSHASERFEQADKDREPAANSYYLKAGLVSGASAAVAGSAAAWITTPIDVVKTRIMLSSESSSTTSASKSSTSSTQGIVRSVITIAREEGATALFKGGALRMAWTALGAGLYLGAYEAGREWWMDSAKWKVEGLVEEVEETIEQRTGVFRSS</sequence>
<evidence type="ECO:0000256" key="3">
    <source>
        <dbReference type="ARBA" id="ARBA00022448"/>
    </source>
</evidence>
<evidence type="ECO:0000313" key="12">
    <source>
        <dbReference type="EMBL" id="PWN41747.1"/>
    </source>
</evidence>
<feature type="compositionally biased region" description="Basic and acidic residues" evidence="10">
    <location>
        <begin position="212"/>
        <end position="222"/>
    </location>
</feature>
<evidence type="ECO:0000256" key="9">
    <source>
        <dbReference type="RuleBase" id="RU000488"/>
    </source>
</evidence>
<dbReference type="Proteomes" id="UP000245783">
    <property type="component" value="Unassembled WGS sequence"/>
</dbReference>
<dbReference type="PROSITE" id="PS50920">
    <property type="entry name" value="SOLCAR"/>
    <property type="match status" value="3"/>
</dbReference>
<evidence type="ECO:0000256" key="8">
    <source>
        <dbReference type="PROSITE-ProRule" id="PRU00282"/>
    </source>
</evidence>
<evidence type="ECO:0000256" key="7">
    <source>
        <dbReference type="ARBA" id="ARBA00023136"/>
    </source>
</evidence>
<comment type="subcellular location">
    <subcellularLocation>
        <location evidence="1">Membrane</location>
        <topology evidence="1">Multi-pass membrane protein</topology>
    </subcellularLocation>
</comment>
<dbReference type="SUPFAM" id="SSF103506">
    <property type="entry name" value="Mitochondrial carrier"/>
    <property type="match status" value="1"/>
</dbReference>
<evidence type="ECO:0000256" key="10">
    <source>
        <dbReference type="SAM" id="MobiDB-lite"/>
    </source>
</evidence>
<proteinExistence type="inferred from homology"/>
<evidence type="ECO:0000256" key="6">
    <source>
        <dbReference type="ARBA" id="ARBA00022989"/>
    </source>
</evidence>
<protein>
    <submittedName>
        <fullName evidence="12">Mitochondrial carrier</fullName>
    </submittedName>
</protein>
<keyword evidence="7 8" id="KW-0472">Membrane</keyword>
<dbReference type="Pfam" id="PF00153">
    <property type="entry name" value="Mito_carr"/>
    <property type="match status" value="3"/>
</dbReference>
<keyword evidence="4 8" id="KW-0812">Transmembrane</keyword>
<feature type="region of interest" description="Disordered" evidence="10">
    <location>
        <begin position="190"/>
        <end position="222"/>
    </location>
</feature>
<dbReference type="PANTHER" id="PTHR45667">
    <property type="entry name" value="S-ADENOSYLMETHIONINE MITOCHONDRIAL CARRIER PROTEIN"/>
    <property type="match status" value="1"/>
</dbReference>